<feature type="transmembrane region" description="Helical" evidence="6">
    <location>
        <begin position="79"/>
        <end position="100"/>
    </location>
</feature>
<feature type="transmembrane region" description="Helical" evidence="6">
    <location>
        <begin position="236"/>
        <end position="254"/>
    </location>
</feature>
<evidence type="ECO:0000256" key="3">
    <source>
        <dbReference type="ARBA" id="ARBA00022692"/>
    </source>
</evidence>
<dbReference type="EMBL" id="MN740041">
    <property type="protein sequence ID" value="QHT85454.1"/>
    <property type="molecule type" value="Genomic_DNA"/>
</dbReference>
<protein>
    <submittedName>
        <fullName evidence="7">Uncharacterized protein</fullName>
    </submittedName>
</protein>
<dbReference type="InterPro" id="IPR001425">
    <property type="entry name" value="Arc/bac/fun_rhodopsins"/>
</dbReference>
<name>A0A6C0HY03_9ZZZZ</name>
<evidence type="ECO:0000256" key="1">
    <source>
        <dbReference type="ARBA" id="ARBA00004141"/>
    </source>
</evidence>
<accession>A0A6C0HY03</accession>
<dbReference type="GO" id="GO:0016020">
    <property type="term" value="C:membrane"/>
    <property type="evidence" value="ECO:0007669"/>
    <property type="project" value="UniProtKB-SubCell"/>
</dbReference>
<keyword evidence="3 6" id="KW-0812">Transmembrane</keyword>
<feature type="transmembrane region" description="Helical" evidence="6">
    <location>
        <begin position="176"/>
        <end position="195"/>
    </location>
</feature>
<evidence type="ECO:0000256" key="6">
    <source>
        <dbReference type="SAM" id="Phobius"/>
    </source>
</evidence>
<comment type="similarity">
    <text evidence="2">Belongs to the archaeal/bacterial/fungal opsin family.</text>
</comment>
<reference evidence="7" key="1">
    <citation type="journal article" date="2020" name="Nature">
        <title>Giant virus diversity and host interactions through global metagenomics.</title>
        <authorList>
            <person name="Schulz F."/>
            <person name="Roux S."/>
            <person name="Paez-Espino D."/>
            <person name="Jungbluth S."/>
            <person name="Walsh D.A."/>
            <person name="Denef V.J."/>
            <person name="McMahon K.D."/>
            <person name="Konstantinidis K.T."/>
            <person name="Eloe-Fadrosh E.A."/>
            <person name="Kyrpides N.C."/>
            <person name="Woyke T."/>
        </authorList>
    </citation>
    <scope>NUCLEOTIDE SEQUENCE</scope>
    <source>
        <strain evidence="7">GVMAG-M-3300023184-17</strain>
    </source>
</reference>
<dbReference type="SMART" id="SM01021">
    <property type="entry name" value="Bac_rhodopsin"/>
    <property type="match status" value="1"/>
</dbReference>
<proteinExistence type="inferred from homology"/>
<keyword evidence="4 6" id="KW-1133">Transmembrane helix</keyword>
<keyword evidence="5 6" id="KW-0472">Membrane</keyword>
<feature type="transmembrane region" description="Helical" evidence="6">
    <location>
        <begin position="207"/>
        <end position="229"/>
    </location>
</feature>
<dbReference type="SUPFAM" id="SSF81321">
    <property type="entry name" value="Family A G protein-coupled receptor-like"/>
    <property type="match status" value="1"/>
</dbReference>
<dbReference type="Pfam" id="PF01036">
    <property type="entry name" value="Bac_rhodopsin"/>
    <property type="match status" value="1"/>
</dbReference>
<feature type="transmembrane region" description="Helical" evidence="6">
    <location>
        <begin position="112"/>
        <end position="132"/>
    </location>
</feature>
<feature type="transmembrane region" description="Helical" evidence="6">
    <location>
        <begin position="152"/>
        <end position="169"/>
    </location>
</feature>
<evidence type="ECO:0000256" key="5">
    <source>
        <dbReference type="ARBA" id="ARBA00023136"/>
    </source>
</evidence>
<evidence type="ECO:0000313" key="7">
    <source>
        <dbReference type="EMBL" id="QHT85454.1"/>
    </source>
</evidence>
<sequence>MRTTFQSVRTNDRLVTNRALHDVIVVKWFRFNFLEGQCMKINMYTSLLASILVQVVTGIIEFGALFFRVPSQYTLLKQMMLLEVLVQCIEGSFYIYWFFHFKAITNITPSRYFDWMITTPTMLVNLIMYLRFLGSQEPLDFFTVLGEERNTILTVVLLNWLMLFFGYLGETSRIPVYVGVGLGFLPFFLYYYLIYTKYGLLSTEGTVLYYYFLFFWSLYGVVAVLPYTLKNMCYNVLDLFAKNFFGLFLTYLLFQVKQ</sequence>
<evidence type="ECO:0000256" key="4">
    <source>
        <dbReference type="ARBA" id="ARBA00022989"/>
    </source>
</evidence>
<organism evidence="7">
    <name type="scientific">viral metagenome</name>
    <dbReference type="NCBI Taxonomy" id="1070528"/>
    <lineage>
        <taxon>unclassified sequences</taxon>
        <taxon>metagenomes</taxon>
        <taxon>organismal metagenomes</taxon>
    </lineage>
</organism>
<dbReference type="PRINTS" id="PR00251">
    <property type="entry name" value="BACTRLOPSIN"/>
</dbReference>
<comment type="subcellular location">
    <subcellularLocation>
        <location evidence="1">Membrane</location>
        <topology evidence="1">Multi-pass membrane protein</topology>
    </subcellularLocation>
</comment>
<dbReference type="AlphaFoldDB" id="A0A6C0HY03"/>
<feature type="transmembrane region" description="Helical" evidence="6">
    <location>
        <begin position="47"/>
        <end position="67"/>
    </location>
</feature>
<dbReference type="Gene3D" id="1.20.1070.10">
    <property type="entry name" value="Rhodopsin 7-helix transmembrane proteins"/>
    <property type="match status" value="1"/>
</dbReference>
<evidence type="ECO:0000256" key="2">
    <source>
        <dbReference type="ARBA" id="ARBA00008130"/>
    </source>
</evidence>